<dbReference type="OrthoDB" id="196472at2"/>
<keyword evidence="9" id="KW-1185">Reference proteome</keyword>
<protein>
    <submittedName>
        <fullName evidence="8">Ni/Fe-hydrogenase 1 b-type cytochrome subunit</fullName>
    </submittedName>
</protein>
<organism evidence="8 9">
    <name type="scientific">Glacieibacterium arshaanense</name>
    <dbReference type="NCBI Taxonomy" id="2511025"/>
    <lineage>
        <taxon>Bacteria</taxon>
        <taxon>Pseudomonadati</taxon>
        <taxon>Pseudomonadota</taxon>
        <taxon>Alphaproteobacteria</taxon>
        <taxon>Sphingomonadales</taxon>
        <taxon>Sphingosinicellaceae</taxon>
        <taxon>Glacieibacterium</taxon>
    </lineage>
</organism>
<dbReference type="GO" id="GO:0020037">
    <property type="term" value="F:heme binding"/>
    <property type="evidence" value="ECO:0007669"/>
    <property type="project" value="TreeGrafter"/>
</dbReference>
<keyword evidence="4 6" id="KW-1133">Transmembrane helix</keyword>
<dbReference type="Gene3D" id="1.20.950.20">
    <property type="entry name" value="Transmembrane di-heme cytochromes, Chain C"/>
    <property type="match status" value="1"/>
</dbReference>
<evidence type="ECO:0000313" key="8">
    <source>
        <dbReference type="EMBL" id="TFU05569.1"/>
    </source>
</evidence>
<gene>
    <name evidence="8" type="ORF">EUV02_00560</name>
</gene>
<evidence type="ECO:0000256" key="5">
    <source>
        <dbReference type="ARBA" id="ARBA00023136"/>
    </source>
</evidence>
<evidence type="ECO:0000256" key="4">
    <source>
        <dbReference type="ARBA" id="ARBA00022989"/>
    </source>
</evidence>
<dbReference type="PANTHER" id="PTHR30485">
    <property type="entry name" value="NI/FE-HYDROGENASE 1 B-TYPE CYTOCHROME SUBUNIT"/>
    <property type="match status" value="1"/>
</dbReference>
<keyword evidence="5 6" id="KW-0472">Membrane</keyword>
<feature type="domain" description="Cytochrome b561 bacterial/Ni-hydrogenase" evidence="7">
    <location>
        <begin position="10"/>
        <end position="180"/>
    </location>
</feature>
<dbReference type="EMBL" id="SIHO01000001">
    <property type="protein sequence ID" value="TFU05569.1"/>
    <property type="molecule type" value="Genomic_DNA"/>
</dbReference>
<comment type="caution">
    <text evidence="8">The sequence shown here is derived from an EMBL/GenBank/DDBJ whole genome shotgun (WGS) entry which is preliminary data.</text>
</comment>
<feature type="transmembrane region" description="Helical" evidence="6">
    <location>
        <begin position="45"/>
        <end position="61"/>
    </location>
</feature>
<dbReference type="GO" id="GO:0005886">
    <property type="term" value="C:plasma membrane"/>
    <property type="evidence" value="ECO:0007669"/>
    <property type="project" value="UniProtKB-SubCell"/>
</dbReference>
<keyword evidence="2" id="KW-1003">Cell membrane</keyword>
<proteinExistence type="predicted"/>
<evidence type="ECO:0000256" key="1">
    <source>
        <dbReference type="ARBA" id="ARBA00004651"/>
    </source>
</evidence>
<dbReference type="Proteomes" id="UP000297737">
    <property type="component" value="Unassembled WGS sequence"/>
</dbReference>
<dbReference type="AlphaFoldDB" id="A0A4Y9EQM2"/>
<evidence type="ECO:0000256" key="2">
    <source>
        <dbReference type="ARBA" id="ARBA00022475"/>
    </source>
</evidence>
<feature type="transmembrane region" description="Helical" evidence="6">
    <location>
        <begin position="195"/>
        <end position="213"/>
    </location>
</feature>
<dbReference type="InterPro" id="IPR016174">
    <property type="entry name" value="Di-haem_cyt_TM"/>
</dbReference>
<dbReference type="Pfam" id="PF01292">
    <property type="entry name" value="Ni_hydr_CYTB"/>
    <property type="match status" value="1"/>
</dbReference>
<keyword evidence="3 6" id="KW-0812">Transmembrane</keyword>
<feature type="transmembrane region" description="Helical" evidence="6">
    <location>
        <begin position="95"/>
        <end position="118"/>
    </location>
</feature>
<dbReference type="RefSeq" id="WP_135244293.1">
    <property type="nucleotide sequence ID" value="NZ_SIHO01000001.1"/>
</dbReference>
<sequence>MTNPHLRRYVWDVPTRLFHWGIAGLVGFSWWSAENSHMDWHYKSGLVVTGLLVFRILWGFVGSDTARFAQFLRGPVAIRAYLRGQLAARPGHNPLGGWSVLALLLVLVTQVTTGMFSVDVDGMESGPLSYLLDFDQGRTAAKIHAASFNLLLALVALHVLAIAYHQVFKRHNLTRAMVTGYQAFDAGGTGLARVGWWRVIVCAALAVAAAYWLSRGGRL</sequence>
<dbReference type="GO" id="GO:0022904">
    <property type="term" value="P:respiratory electron transport chain"/>
    <property type="evidence" value="ECO:0007669"/>
    <property type="project" value="InterPro"/>
</dbReference>
<name>A0A4Y9EQM2_9SPHN</name>
<evidence type="ECO:0000313" key="9">
    <source>
        <dbReference type="Proteomes" id="UP000297737"/>
    </source>
</evidence>
<comment type="subcellular location">
    <subcellularLocation>
        <location evidence="1">Cell membrane</location>
        <topology evidence="1">Multi-pass membrane protein</topology>
    </subcellularLocation>
</comment>
<feature type="transmembrane region" description="Helical" evidence="6">
    <location>
        <begin position="17"/>
        <end position="33"/>
    </location>
</feature>
<evidence type="ECO:0000259" key="7">
    <source>
        <dbReference type="Pfam" id="PF01292"/>
    </source>
</evidence>
<dbReference type="SUPFAM" id="SSF81342">
    <property type="entry name" value="Transmembrane di-heme cytochromes"/>
    <property type="match status" value="1"/>
</dbReference>
<evidence type="ECO:0000256" key="3">
    <source>
        <dbReference type="ARBA" id="ARBA00022692"/>
    </source>
</evidence>
<feature type="transmembrane region" description="Helical" evidence="6">
    <location>
        <begin position="148"/>
        <end position="167"/>
    </location>
</feature>
<accession>A0A4Y9EQM2</accession>
<dbReference type="InterPro" id="IPR051542">
    <property type="entry name" value="Hydrogenase_cytochrome"/>
</dbReference>
<dbReference type="GO" id="GO:0009055">
    <property type="term" value="F:electron transfer activity"/>
    <property type="evidence" value="ECO:0007669"/>
    <property type="project" value="InterPro"/>
</dbReference>
<dbReference type="PANTHER" id="PTHR30485:SF2">
    <property type="entry name" value="BLL0597 PROTEIN"/>
    <property type="match status" value="1"/>
</dbReference>
<evidence type="ECO:0000256" key="6">
    <source>
        <dbReference type="SAM" id="Phobius"/>
    </source>
</evidence>
<reference evidence="8 9" key="1">
    <citation type="submission" date="2019-02" db="EMBL/GenBank/DDBJ databases">
        <title>Polymorphobacter sp. isolated from the lake at the Tibet of China.</title>
        <authorList>
            <person name="Li A."/>
        </authorList>
    </citation>
    <scope>NUCLEOTIDE SEQUENCE [LARGE SCALE GENOMIC DNA]</scope>
    <source>
        <strain evidence="8 9">DJ1R-1</strain>
    </source>
</reference>
<dbReference type="InterPro" id="IPR011577">
    <property type="entry name" value="Cyt_b561_bac/Ni-Hgenase"/>
</dbReference>